<dbReference type="Pfam" id="PF06677">
    <property type="entry name" value="Auto_anti-p27"/>
    <property type="match status" value="1"/>
</dbReference>
<organism evidence="1 2">
    <name type="scientific">Methanoregula formicica (strain DSM 22288 / NBRC 105244 / SMSP)</name>
    <dbReference type="NCBI Taxonomy" id="593750"/>
    <lineage>
        <taxon>Archaea</taxon>
        <taxon>Methanobacteriati</taxon>
        <taxon>Methanobacteriota</taxon>
        <taxon>Stenosarchaea group</taxon>
        <taxon>Methanomicrobia</taxon>
        <taxon>Methanomicrobiales</taxon>
        <taxon>Methanoregulaceae</taxon>
        <taxon>Methanoregula</taxon>
    </lineage>
</organism>
<protein>
    <submittedName>
        <fullName evidence="1">Putative Zn-finger containing protein</fullName>
    </submittedName>
</protein>
<dbReference type="InterPro" id="IPR009563">
    <property type="entry name" value="SSSCA1"/>
</dbReference>
<dbReference type="KEGG" id="mfo:Metfor_2221"/>
<dbReference type="eggNOG" id="arCOG00578">
    <property type="taxonomic scope" value="Archaea"/>
</dbReference>
<evidence type="ECO:0000313" key="2">
    <source>
        <dbReference type="Proteomes" id="UP000010824"/>
    </source>
</evidence>
<dbReference type="EMBL" id="CP003167">
    <property type="protein sequence ID" value="AGB03227.1"/>
    <property type="molecule type" value="Genomic_DNA"/>
</dbReference>
<evidence type="ECO:0000313" key="1">
    <source>
        <dbReference type="EMBL" id="AGB03227.1"/>
    </source>
</evidence>
<dbReference type="Proteomes" id="UP000010824">
    <property type="component" value="Chromosome"/>
</dbReference>
<dbReference type="HOGENOM" id="CLU_142653_2_0_2"/>
<accession>L0HET5</accession>
<name>L0HET5_METFS</name>
<keyword evidence="2" id="KW-1185">Reference proteome</keyword>
<dbReference type="PANTHER" id="PTHR16537">
    <property type="entry name" value="SJOEGREN SYNDROME/SCLERODERMA AUTOANTIGEN 1"/>
    <property type="match status" value="1"/>
</dbReference>
<dbReference type="GeneID" id="14309613"/>
<dbReference type="InParanoid" id="L0HET5"/>
<proteinExistence type="predicted"/>
<gene>
    <name evidence="1" type="ordered locus">Metfor_2221</name>
</gene>
<dbReference type="RefSeq" id="WP_015286190.1">
    <property type="nucleotide sequence ID" value="NC_019943.1"/>
</dbReference>
<dbReference type="OrthoDB" id="26305at2157"/>
<dbReference type="PANTHER" id="PTHR16537:SF1">
    <property type="entry name" value="PROTEIN ZNRD2"/>
    <property type="match status" value="1"/>
</dbReference>
<sequence length="138" mass="14702">MAPRKEDEIMAGYLLKGGKMLEKTCKTCGCPLFEVKGKTLCVVCAENETEKGAEKKPAAAAPPAAGHVHSTTCGCGVDHDAEPCTCGDEEGGLLFEELAMTIHALCERIHNEKDPENVLSLMQAVKAGTEALEILCRL</sequence>
<reference evidence="2" key="1">
    <citation type="submission" date="2011-12" db="EMBL/GenBank/DDBJ databases">
        <title>Complete sequence of Methanoregula formicicum SMSP.</title>
        <authorList>
            <person name="Lucas S."/>
            <person name="Han J."/>
            <person name="Lapidus A."/>
            <person name="Cheng J.-F."/>
            <person name="Goodwin L."/>
            <person name="Pitluck S."/>
            <person name="Peters L."/>
            <person name="Ovchinnikova G."/>
            <person name="Teshima H."/>
            <person name="Detter J.C."/>
            <person name="Han C."/>
            <person name="Tapia R."/>
            <person name="Land M."/>
            <person name="Hauser L."/>
            <person name="Kyrpides N."/>
            <person name="Ivanova N."/>
            <person name="Pagani I."/>
            <person name="Imachi H."/>
            <person name="Tamaki H."/>
            <person name="Sekiguchi Y."/>
            <person name="Kamagata Y."/>
            <person name="Cadillo-Quiroz H."/>
            <person name="Zinder S."/>
            <person name="Liu W.-T."/>
            <person name="Woyke T."/>
        </authorList>
    </citation>
    <scope>NUCLEOTIDE SEQUENCE [LARGE SCALE GENOMIC DNA]</scope>
    <source>
        <strain evidence="2">DSM 22288 / NBRC 105244 / SMSP</strain>
    </source>
</reference>
<reference evidence="1 2" key="2">
    <citation type="journal article" date="2014" name="Genome Announc.">
        <title>Complete Genome Sequence of Methanoregula formicica SMSPT, a Mesophilic Hydrogenotrophic Methanogen Isolated from a Methanogenic Upflow Anaerobic Sludge Blanket Reactor.</title>
        <authorList>
            <person name="Yamamoto K."/>
            <person name="Tamaki H."/>
            <person name="Cadillo-Quiroz H."/>
            <person name="Imachi H."/>
            <person name="Kyrpides N."/>
            <person name="Woyke T."/>
            <person name="Goodwin L."/>
            <person name="Zinder S.H."/>
            <person name="Kamagata Y."/>
            <person name="Liu W.T."/>
        </authorList>
    </citation>
    <scope>NUCLEOTIDE SEQUENCE [LARGE SCALE GENOMIC DNA]</scope>
    <source>
        <strain evidence="2">DSM 22288 / NBRC 105244 / SMSP</strain>
    </source>
</reference>
<dbReference type="InterPro" id="IPR051888">
    <property type="entry name" value="UPF0148_domain"/>
</dbReference>
<dbReference type="AlphaFoldDB" id="L0HET5"/>